<dbReference type="Proteomes" id="UP001342826">
    <property type="component" value="Unassembled WGS sequence"/>
</dbReference>
<proteinExistence type="predicted"/>
<reference evidence="1 2" key="1">
    <citation type="submission" date="2023-03" db="EMBL/GenBank/DDBJ databases">
        <title>Bacillus Genome Sequencing.</title>
        <authorList>
            <person name="Dunlap C."/>
        </authorList>
    </citation>
    <scope>NUCLEOTIDE SEQUENCE [LARGE SCALE GENOMIC DNA]</scope>
    <source>
        <strain evidence="1 2">NRS-1717</strain>
    </source>
</reference>
<accession>A0ABU6NT41</accession>
<evidence type="ECO:0000313" key="2">
    <source>
        <dbReference type="Proteomes" id="UP001342826"/>
    </source>
</evidence>
<gene>
    <name evidence="1" type="ORF">P9271_02910</name>
</gene>
<evidence type="ECO:0000313" key="1">
    <source>
        <dbReference type="EMBL" id="MED4400309.1"/>
    </source>
</evidence>
<dbReference type="EMBL" id="JARTFS010000002">
    <property type="protein sequence ID" value="MED4400309.1"/>
    <property type="molecule type" value="Genomic_DNA"/>
</dbReference>
<organism evidence="1 2">
    <name type="scientific">Metabacillus fastidiosus</name>
    <dbReference type="NCBI Taxonomy" id="1458"/>
    <lineage>
        <taxon>Bacteria</taxon>
        <taxon>Bacillati</taxon>
        <taxon>Bacillota</taxon>
        <taxon>Bacilli</taxon>
        <taxon>Bacillales</taxon>
        <taxon>Bacillaceae</taxon>
        <taxon>Metabacillus</taxon>
    </lineage>
</organism>
<comment type="caution">
    <text evidence="1">The sequence shown here is derived from an EMBL/GenBank/DDBJ whole genome shotgun (WGS) entry which is preliminary data.</text>
</comment>
<sequence>MDNLNPIFQQIKENHPQVKASKSKKPISNPGINKVRAVRSDKQHNAKFPVEEVLQQQLRSLCKQVAPLYKRIYNKPLTQTKFNTLLLRYVLNNEQIIDWDIEYKNSKQYMHTNLLESEYSLIGGSNGLAIEKGYSERKTVYIMIQAGVRWFERGGSFEELL</sequence>
<protein>
    <submittedName>
        <fullName evidence="1">Uncharacterized protein</fullName>
    </submittedName>
</protein>
<keyword evidence="2" id="KW-1185">Reference proteome</keyword>
<dbReference type="GeneID" id="301139204"/>
<dbReference type="RefSeq" id="WP_066224364.1">
    <property type="nucleotide sequence ID" value="NZ_JARTFS010000002.1"/>
</dbReference>
<name>A0ABU6NT41_9BACI</name>